<gene>
    <name evidence="1" type="ORF">PSON_ATCC_30995.1.T0150365</name>
</gene>
<proteinExistence type="predicted"/>
<dbReference type="EMBL" id="CAJJDN010000015">
    <property type="protein sequence ID" value="CAD8061516.1"/>
    <property type="molecule type" value="Genomic_DNA"/>
</dbReference>
<accession>A0A8S1L9I0</accession>
<evidence type="ECO:0000313" key="2">
    <source>
        <dbReference type="Proteomes" id="UP000692954"/>
    </source>
</evidence>
<name>A0A8S1L9I0_9CILI</name>
<protein>
    <submittedName>
        <fullName evidence="1">Uncharacterized protein</fullName>
    </submittedName>
</protein>
<reference evidence="1" key="1">
    <citation type="submission" date="2021-01" db="EMBL/GenBank/DDBJ databases">
        <authorList>
            <consortium name="Genoscope - CEA"/>
            <person name="William W."/>
        </authorList>
    </citation>
    <scope>NUCLEOTIDE SEQUENCE</scope>
</reference>
<dbReference type="Proteomes" id="UP000692954">
    <property type="component" value="Unassembled WGS sequence"/>
</dbReference>
<sequence length="77" mass="9291">MEVFQIQLVGEYLLKKLFNFRQYEKEIIYQVSNERYIEIGIVDIGSMFTDAYKSQNIVIKSKLIRQFDSLEQLIKRH</sequence>
<organism evidence="1 2">
    <name type="scientific">Paramecium sonneborni</name>
    <dbReference type="NCBI Taxonomy" id="65129"/>
    <lineage>
        <taxon>Eukaryota</taxon>
        <taxon>Sar</taxon>
        <taxon>Alveolata</taxon>
        <taxon>Ciliophora</taxon>
        <taxon>Intramacronucleata</taxon>
        <taxon>Oligohymenophorea</taxon>
        <taxon>Peniculida</taxon>
        <taxon>Parameciidae</taxon>
        <taxon>Paramecium</taxon>
    </lineage>
</organism>
<keyword evidence="2" id="KW-1185">Reference proteome</keyword>
<evidence type="ECO:0000313" key="1">
    <source>
        <dbReference type="EMBL" id="CAD8061516.1"/>
    </source>
</evidence>
<comment type="caution">
    <text evidence="1">The sequence shown here is derived from an EMBL/GenBank/DDBJ whole genome shotgun (WGS) entry which is preliminary data.</text>
</comment>
<dbReference type="AlphaFoldDB" id="A0A8S1L9I0"/>